<proteinExistence type="predicted"/>
<evidence type="ECO:0000313" key="2">
    <source>
        <dbReference type="Proteomes" id="UP000050525"/>
    </source>
</evidence>
<name>A0A151MJB1_ALLMI</name>
<evidence type="ECO:0000313" key="1">
    <source>
        <dbReference type="EMBL" id="KYO24553.1"/>
    </source>
</evidence>
<organism evidence="1 2">
    <name type="scientific">Alligator mississippiensis</name>
    <name type="common">American alligator</name>
    <dbReference type="NCBI Taxonomy" id="8496"/>
    <lineage>
        <taxon>Eukaryota</taxon>
        <taxon>Metazoa</taxon>
        <taxon>Chordata</taxon>
        <taxon>Craniata</taxon>
        <taxon>Vertebrata</taxon>
        <taxon>Euteleostomi</taxon>
        <taxon>Archelosauria</taxon>
        <taxon>Archosauria</taxon>
        <taxon>Crocodylia</taxon>
        <taxon>Alligatoridae</taxon>
        <taxon>Alligatorinae</taxon>
        <taxon>Alligator</taxon>
    </lineage>
</organism>
<sequence length="93" mass="10037">MTECVHQAFAPWSSHSSFTLLSSEVSIERSSVSLKSNSVVLQDRQHEMEGGGKWTGGGGFTLWYSTVSVPGISLTRDSEDFQFPLLSAPAASL</sequence>
<dbReference type="EMBL" id="AKHW03006061">
    <property type="protein sequence ID" value="KYO24553.1"/>
    <property type="molecule type" value="Genomic_DNA"/>
</dbReference>
<reference evidence="1 2" key="1">
    <citation type="journal article" date="2012" name="Genome Biol.">
        <title>Sequencing three crocodilian genomes to illuminate the evolution of archosaurs and amniotes.</title>
        <authorList>
            <person name="St John J.A."/>
            <person name="Braun E.L."/>
            <person name="Isberg S.R."/>
            <person name="Miles L.G."/>
            <person name="Chong A.Y."/>
            <person name="Gongora J."/>
            <person name="Dalzell P."/>
            <person name="Moran C."/>
            <person name="Bed'hom B."/>
            <person name="Abzhanov A."/>
            <person name="Burgess S.C."/>
            <person name="Cooksey A.M."/>
            <person name="Castoe T.A."/>
            <person name="Crawford N.G."/>
            <person name="Densmore L.D."/>
            <person name="Drew J.C."/>
            <person name="Edwards S.V."/>
            <person name="Faircloth B.C."/>
            <person name="Fujita M.K."/>
            <person name="Greenwold M.J."/>
            <person name="Hoffmann F.G."/>
            <person name="Howard J.M."/>
            <person name="Iguchi T."/>
            <person name="Janes D.E."/>
            <person name="Khan S.Y."/>
            <person name="Kohno S."/>
            <person name="de Koning A.J."/>
            <person name="Lance S.L."/>
            <person name="McCarthy F.M."/>
            <person name="McCormack J.E."/>
            <person name="Merchant M.E."/>
            <person name="Peterson D.G."/>
            <person name="Pollock D.D."/>
            <person name="Pourmand N."/>
            <person name="Raney B.J."/>
            <person name="Roessler K.A."/>
            <person name="Sanford J.R."/>
            <person name="Sawyer R.H."/>
            <person name="Schmidt C.J."/>
            <person name="Triplett E.W."/>
            <person name="Tuberville T.D."/>
            <person name="Venegas-Anaya M."/>
            <person name="Howard J.T."/>
            <person name="Jarvis E.D."/>
            <person name="Guillette L.J.Jr."/>
            <person name="Glenn T.C."/>
            <person name="Green R.E."/>
            <person name="Ray D.A."/>
        </authorList>
    </citation>
    <scope>NUCLEOTIDE SEQUENCE [LARGE SCALE GENOMIC DNA]</scope>
    <source>
        <strain evidence="1">KSC_2009_1</strain>
    </source>
</reference>
<comment type="caution">
    <text evidence="1">The sequence shown here is derived from an EMBL/GenBank/DDBJ whole genome shotgun (WGS) entry which is preliminary data.</text>
</comment>
<keyword evidence="2" id="KW-1185">Reference proteome</keyword>
<gene>
    <name evidence="1" type="ORF">Y1Q_0023244</name>
</gene>
<protein>
    <submittedName>
        <fullName evidence="1">Uncharacterized protein</fullName>
    </submittedName>
</protein>
<dbReference type="Proteomes" id="UP000050525">
    <property type="component" value="Unassembled WGS sequence"/>
</dbReference>
<accession>A0A151MJB1</accession>
<dbReference type="AlphaFoldDB" id="A0A151MJB1"/>